<dbReference type="EMBL" id="SRZB01000029">
    <property type="protein sequence ID" value="TGX97561.1"/>
    <property type="molecule type" value="Genomic_DNA"/>
</dbReference>
<keyword evidence="2" id="KW-1185">Reference proteome</keyword>
<proteinExistence type="predicted"/>
<comment type="caution">
    <text evidence="1">The sequence shown here is derived from an EMBL/GenBank/DDBJ whole genome shotgun (WGS) entry which is preliminary data.</text>
</comment>
<evidence type="ECO:0000313" key="2">
    <source>
        <dbReference type="Proteomes" id="UP000307720"/>
    </source>
</evidence>
<name>A0AC61QY03_9FIRM</name>
<organism evidence="1 2">
    <name type="scientific">Hominisplanchenecus murintestinalis</name>
    <dbReference type="NCBI Taxonomy" id="2941517"/>
    <lineage>
        <taxon>Bacteria</taxon>
        <taxon>Bacillati</taxon>
        <taxon>Bacillota</taxon>
        <taxon>Clostridia</taxon>
        <taxon>Lachnospirales</taxon>
        <taxon>Lachnospiraceae</taxon>
        <taxon>Hominisplanchenecus</taxon>
    </lineage>
</organism>
<sequence length="99" mass="11513">MERKLKVLKGVLLLRQVNQYQSKEEQIAEIEQNCSDKELDEWIEALKSPDDGPGFGEEPEFLEELEFLEENMRYTSCTAHDYSPSNPWDAPGMSVRDFI</sequence>
<reference evidence="1" key="1">
    <citation type="submission" date="2019-04" db="EMBL/GenBank/DDBJ databases">
        <title>Microbes associate with the intestines of laboratory mice.</title>
        <authorList>
            <person name="Navarre W."/>
            <person name="Wong E."/>
            <person name="Huang K."/>
            <person name="Tropini C."/>
            <person name="Ng K."/>
            <person name="Yu B."/>
        </authorList>
    </citation>
    <scope>NUCLEOTIDE SEQUENCE</scope>
    <source>
        <strain evidence="1">NM72_1-8</strain>
    </source>
</reference>
<accession>A0AC61QY03</accession>
<dbReference type="Proteomes" id="UP000307720">
    <property type="component" value="Unassembled WGS sequence"/>
</dbReference>
<gene>
    <name evidence="1" type="ORF">E5357_12045</name>
</gene>
<protein>
    <submittedName>
        <fullName evidence="1">Uncharacterized protein</fullName>
    </submittedName>
</protein>
<evidence type="ECO:0000313" key="1">
    <source>
        <dbReference type="EMBL" id="TGX97561.1"/>
    </source>
</evidence>